<keyword evidence="3" id="KW-1185">Reference proteome</keyword>
<dbReference type="Proteomes" id="UP000244906">
    <property type="component" value="Unassembled WGS sequence"/>
</dbReference>
<comment type="caution">
    <text evidence="2">The sequence shown here is derived from an EMBL/GenBank/DDBJ whole genome shotgun (WGS) entry which is preliminary data.</text>
</comment>
<protein>
    <recommendedName>
        <fullName evidence="1">AMP-dependent synthetase/ligase domain-containing protein</fullName>
    </recommendedName>
</protein>
<dbReference type="InterPro" id="IPR045851">
    <property type="entry name" value="AMP-bd_C_sf"/>
</dbReference>
<dbReference type="InterPro" id="IPR000873">
    <property type="entry name" value="AMP-dep_synth/lig_dom"/>
</dbReference>
<accession>A0A2V1GWJ6</accession>
<dbReference type="InterPro" id="IPR020845">
    <property type="entry name" value="AMP-binding_CS"/>
</dbReference>
<evidence type="ECO:0000259" key="1">
    <source>
        <dbReference type="Pfam" id="PF00501"/>
    </source>
</evidence>
<feature type="domain" description="AMP-dependent synthetase/ligase" evidence="1">
    <location>
        <begin position="29"/>
        <end position="351"/>
    </location>
</feature>
<gene>
    <name evidence="2" type="ORF">DC094_18120</name>
</gene>
<dbReference type="AlphaFoldDB" id="A0A2V1GWJ6"/>
<organism evidence="2 3">
    <name type="scientific">Pelagibaculum spongiae</name>
    <dbReference type="NCBI Taxonomy" id="2080658"/>
    <lineage>
        <taxon>Bacteria</taxon>
        <taxon>Pseudomonadati</taxon>
        <taxon>Pseudomonadota</taxon>
        <taxon>Gammaproteobacteria</taxon>
        <taxon>Oceanospirillales</taxon>
        <taxon>Pelagibaculum</taxon>
    </lineage>
</organism>
<dbReference type="PANTHER" id="PTHR43201">
    <property type="entry name" value="ACYL-COA SYNTHETASE"/>
    <property type="match status" value="1"/>
</dbReference>
<dbReference type="PANTHER" id="PTHR43201:SF30">
    <property type="entry name" value="AMP-DEPENDENT SYNTHETASE_LIGASE DOMAIN-CONTAINING PROTEIN"/>
    <property type="match status" value="1"/>
</dbReference>
<dbReference type="GO" id="GO:0031956">
    <property type="term" value="F:medium-chain fatty acid-CoA ligase activity"/>
    <property type="evidence" value="ECO:0007669"/>
    <property type="project" value="TreeGrafter"/>
</dbReference>
<dbReference type="GO" id="GO:0006631">
    <property type="term" value="P:fatty acid metabolic process"/>
    <property type="evidence" value="ECO:0007669"/>
    <property type="project" value="TreeGrafter"/>
</dbReference>
<dbReference type="RefSeq" id="WP_116688536.1">
    <property type="nucleotide sequence ID" value="NZ_CAWNYD010000010.1"/>
</dbReference>
<name>A0A2V1GWJ6_9GAMM</name>
<sequence length="528" mass="57825">MSVISNNGIYQQNTSLIDQLIGDDHIHKVDHRVALQSADQQLSYFQLQQRIYSLASQLKTLQIKVVALQLENNVDWVITDLACLAANICCVPIPVFFTEQQQQHCIKSANADLLISNQIDKNNITLAGLTQSSAIHLNQQSININNTLPEDCSKVTFTSGSTGQPKGVCLTQKTMLQTLLAVQKATEATQARKHLCLLPLATLLENLTGLWLTLLNRGTIVLVDSKNLGFSGAKLQQPQLLLASISQAQPHSIILLPQLLGLLLQAHSKLNDKSHTPWKLPDSLQFMAIGGAKTPVTWLDAAQQLNWPVFEGYGLSEAGSVVCLNQPQQKKNGTVGQALSHVKLSVADDGELLLKGHYAQHYLIQNPTQSLTQDSQLQSTDQQDGWLKTGDIASIDSQGFISIEGRKSNLLITQLGRNISPEWPESLLNAQSSIAQAMVIGDHQPFLAGLIVAFADASPQQLQLAIDQVNQQLPDYAKIQQWLIVAPFSIGNGQLTDNGRLKRAAINHQHAELIEALYQPNTQKTYSA</sequence>
<dbReference type="Pfam" id="PF23562">
    <property type="entry name" value="AMP-binding_C_3"/>
    <property type="match status" value="1"/>
</dbReference>
<evidence type="ECO:0000313" key="2">
    <source>
        <dbReference type="EMBL" id="PVZ65399.1"/>
    </source>
</evidence>
<dbReference type="EMBL" id="QDDL01000010">
    <property type="protein sequence ID" value="PVZ65399.1"/>
    <property type="molecule type" value="Genomic_DNA"/>
</dbReference>
<dbReference type="SUPFAM" id="SSF56801">
    <property type="entry name" value="Acetyl-CoA synthetase-like"/>
    <property type="match status" value="1"/>
</dbReference>
<dbReference type="Gene3D" id="3.40.50.12780">
    <property type="entry name" value="N-terminal domain of ligase-like"/>
    <property type="match status" value="1"/>
</dbReference>
<dbReference type="PROSITE" id="PS00455">
    <property type="entry name" value="AMP_BINDING"/>
    <property type="match status" value="1"/>
</dbReference>
<dbReference type="Pfam" id="PF00501">
    <property type="entry name" value="AMP-binding"/>
    <property type="match status" value="1"/>
</dbReference>
<dbReference type="OrthoDB" id="9803968at2"/>
<dbReference type="InterPro" id="IPR042099">
    <property type="entry name" value="ANL_N_sf"/>
</dbReference>
<dbReference type="Gene3D" id="3.30.300.30">
    <property type="match status" value="1"/>
</dbReference>
<reference evidence="2 3" key="1">
    <citation type="submission" date="2018-04" db="EMBL/GenBank/DDBJ databases">
        <title>Thalassorhabdus spongiae gen. nov., sp. nov., isolated from a marine sponge in South-West Iceland.</title>
        <authorList>
            <person name="Knobloch S."/>
            <person name="Daussin A."/>
            <person name="Johannsson R."/>
            <person name="Marteinsson V.T."/>
        </authorList>
    </citation>
    <scope>NUCLEOTIDE SEQUENCE [LARGE SCALE GENOMIC DNA]</scope>
    <source>
        <strain evidence="2 3">Hp12</strain>
    </source>
</reference>
<evidence type="ECO:0000313" key="3">
    <source>
        <dbReference type="Proteomes" id="UP000244906"/>
    </source>
</evidence>
<proteinExistence type="predicted"/>